<gene>
    <name evidence="2" type="ORF">ABR189_23250</name>
</gene>
<evidence type="ECO:0000313" key="2">
    <source>
        <dbReference type="EMBL" id="MET7000328.1"/>
    </source>
</evidence>
<evidence type="ECO:0000313" key="3">
    <source>
        <dbReference type="Proteomes" id="UP001549749"/>
    </source>
</evidence>
<keyword evidence="1" id="KW-0812">Transmembrane</keyword>
<dbReference type="Proteomes" id="UP001549749">
    <property type="component" value="Unassembled WGS sequence"/>
</dbReference>
<evidence type="ECO:0000256" key="1">
    <source>
        <dbReference type="SAM" id="Phobius"/>
    </source>
</evidence>
<sequence>MLLDLFFEAWEGGIKKDPSTFSYYFVTTGLAFMALLAFSILERYGYLRQLIYFLALNGKNPMVAYTAASLLGRPNHAAPDVLFSQSGDRLTGEKGSITFCAAC</sequence>
<proteinExistence type="predicted"/>
<protein>
    <submittedName>
        <fullName evidence="2">Uncharacterized protein</fullName>
    </submittedName>
</protein>
<dbReference type="RefSeq" id="WP_354662888.1">
    <property type="nucleotide sequence ID" value="NZ_JBEXAC010000002.1"/>
</dbReference>
<organism evidence="2 3">
    <name type="scientific">Chitinophaga defluvii</name>
    <dbReference type="NCBI Taxonomy" id="3163343"/>
    <lineage>
        <taxon>Bacteria</taxon>
        <taxon>Pseudomonadati</taxon>
        <taxon>Bacteroidota</taxon>
        <taxon>Chitinophagia</taxon>
        <taxon>Chitinophagales</taxon>
        <taxon>Chitinophagaceae</taxon>
        <taxon>Chitinophaga</taxon>
    </lineage>
</organism>
<name>A0ABV2TBD5_9BACT</name>
<feature type="transmembrane region" description="Helical" evidence="1">
    <location>
        <begin position="20"/>
        <end position="41"/>
    </location>
</feature>
<keyword evidence="1" id="KW-1133">Transmembrane helix</keyword>
<keyword evidence="3" id="KW-1185">Reference proteome</keyword>
<comment type="caution">
    <text evidence="2">The sequence shown here is derived from an EMBL/GenBank/DDBJ whole genome shotgun (WGS) entry which is preliminary data.</text>
</comment>
<dbReference type="EMBL" id="JBEXAC010000002">
    <property type="protein sequence ID" value="MET7000328.1"/>
    <property type="molecule type" value="Genomic_DNA"/>
</dbReference>
<reference evidence="2 3" key="1">
    <citation type="submission" date="2024-06" db="EMBL/GenBank/DDBJ databases">
        <title>Chitinophaga defluvii sp. nov., isolated from municipal sewage.</title>
        <authorList>
            <person name="Zhang L."/>
        </authorList>
    </citation>
    <scope>NUCLEOTIDE SEQUENCE [LARGE SCALE GENOMIC DNA]</scope>
    <source>
        <strain evidence="2 3">H8</strain>
    </source>
</reference>
<keyword evidence="1" id="KW-0472">Membrane</keyword>
<accession>A0ABV2TBD5</accession>